<sequence length="59" mass="6585">MSGVILSYPSSRDVILQPTSTDVPQRVAQCDHNSINNISKHLPLLCFPLTQGLEELDRH</sequence>
<name>A0A0C9YUX4_9AGAM</name>
<dbReference type="EMBL" id="KN833818">
    <property type="protein sequence ID" value="KIK17844.1"/>
    <property type="molecule type" value="Genomic_DNA"/>
</dbReference>
<reference evidence="1 2" key="1">
    <citation type="submission" date="2014-04" db="EMBL/GenBank/DDBJ databases">
        <authorList>
            <consortium name="DOE Joint Genome Institute"/>
            <person name="Kuo A."/>
            <person name="Kohler A."/>
            <person name="Costa M.D."/>
            <person name="Nagy L.G."/>
            <person name="Floudas D."/>
            <person name="Copeland A."/>
            <person name="Barry K.W."/>
            <person name="Cichocki N."/>
            <person name="Veneault-Fourrey C."/>
            <person name="LaButti K."/>
            <person name="Lindquist E.A."/>
            <person name="Lipzen A."/>
            <person name="Lundell T."/>
            <person name="Morin E."/>
            <person name="Murat C."/>
            <person name="Sun H."/>
            <person name="Tunlid A."/>
            <person name="Henrissat B."/>
            <person name="Grigoriev I.V."/>
            <person name="Hibbett D.S."/>
            <person name="Martin F."/>
            <person name="Nordberg H.P."/>
            <person name="Cantor M.N."/>
            <person name="Hua S.X."/>
        </authorList>
    </citation>
    <scope>NUCLEOTIDE SEQUENCE [LARGE SCALE GENOMIC DNA]</scope>
    <source>
        <strain evidence="1 2">441</strain>
    </source>
</reference>
<proteinExistence type="predicted"/>
<organism evidence="1 2">
    <name type="scientific">Pisolithus microcarpus 441</name>
    <dbReference type="NCBI Taxonomy" id="765257"/>
    <lineage>
        <taxon>Eukaryota</taxon>
        <taxon>Fungi</taxon>
        <taxon>Dikarya</taxon>
        <taxon>Basidiomycota</taxon>
        <taxon>Agaricomycotina</taxon>
        <taxon>Agaricomycetes</taxon>
        <taxon>Agaricomycetidae</taxon>
        <taxon>Boletales</taxon>
        <taxon>Sclerodermatineae</taxon>
        <taxon>Pisolithaceae</taxon>
        <taxon>Pisolithus</taxon>
    </lineage>
</organism>
<dbReference type="AlphaFoldDB" id="A0A0C9YUX4"/>
<evidence type="ECO:0000313" key="2">
    <source>
        <dbReference type="Proteomes" id="UP000054018"/>
    </source>
</evidence>
<dbReference type="HOGENOM" id="CLU_2961707_0_0_1"/>
<dbReference type="Proteomes" id="UP000054018">
    <property type="component" value="Unassembled WGS sequence"/>
</dbReference>
<gene>
    <name evidence="1" type="ORF">PISMIDRAFT_684902</name>
</gene>
<accession>A0A0C9YUX4</accession>
<protein>
    <submittedName>
        <fullName evidence="1">Uncharacterized protein</fullName>
    </submittedName>
</protein>
<reference evidence="2" key="2">
    <citation type="submission" date="2015-01" db="EMBL/GenBank/DDBJ databases">
        <title>Evolutionary Origins and Diversification of the Mycorrhizal Mutualists.</title>
        <authorList>
            <consortium name="DOE Joint Genome Institute"/>
            <consortium name="Mycorrhizal Genomics Consortium"/>
            <person name="Kohler A."/>
            <person name="Kuo A."/>
            <person name="Nagy L.G."/>
            <person name="Floudas D."/>
            <person name="Copeland A."/>
            <person name="Barry K.W."/>
            <person name="Cichocki N."/>
            <person name="Veneault-Fourrey C."/>
            <person name="LaButti K."/>
            <person name="Lindquist E.A."/>
            <person name="Lipzen A."/>
            <person name="Lundell T."/>
            <person name="Morin E."/>
            <person name="Murat C."/>
            <person name="Riley R."/>
            <person name="Ohm R."/>
            <person name="Sun H."/>
            <person name="Tunlid A."/>
            <person name="Henrissat B."/>
            <person name="Grigoriev I.V."/>
            <person name="Hibbett D.S."/>
            <person name="Martin F."/>
        </authorList>
    </citation>
    <scope>NUCLEOTIDE SEQUENCE [LARGE SCALE GENOMIC DNA]</scope>
    <source>
        <strain evidence="2">441</strain>
    </source>
</reference>
<keyword evidence="2" id="KW-1185">Reference proteome</keyword>
<evidence type="ECO:0000313" key="1">
    <source>
        <dbReference type="EMBL" id="KIK17844.1"/>
    </source>
</evidence>